<evidence type="ECO:0000256" key="3">
    <source>
        <dbReference type="ARBA" id="ARBA00022723"/>
    </source>
</evidence>
<dbReference type="GO" id="GO:0052689">
    <property type="term" value="F:carboxylic ester hydrolase activity"/>
    <property type="evidence" value="ECO:0007669"/>
    <property type="project" value="UniProtKB-KW"/>
</dbReference>
<keyword evidence="4" id="KW-0732">Signal</keyword>
<keyword evidence="7" id="KW-1015">Disulfide bond</keyword>
<keyword evidence="6" id="KW-0106">Calcium</keyword>
<name>A0A6J4R5A8_9ACTN</name>
<evidence type="ECO:0000256" key="6">
    <source>
        <dbReference type="ARBA" id="ARBA00022837"/>
    </source>
</evidence>
<reference evidence="8" key="1">
    <citation type="submission" date="2020-02" db="EMBL/GenBank/DDBJ databases">
        <authorList>
            <person name="Meier V. D."/>
        </authorList>
    </citation>
    <scope>NUCLEOTIDE SEQUENCE</scope>
    <source>
        <strain evidence="8">AVDCRST_MAG28</strain>
    </source>
</reference>
<dbReference type="InterPro" id="IPR029058">
    <property type="entry name" value="AB_hydrolase_fold"/>
</dbReference>
<dbReference type="InterPro" id="IPR011118">
    <property type="entry name" value="Tannase/feruloyl_esterase"/>
</dbReference>
<dbReference type="Pfam" id="PF07519">
    <property type="entry name" value="Tannase"/>
    <property type="match status" value="1"/>
</dbReference>
<dbReference type="SUPFAM" id="SSF53474">
    <property type="entry name" value="alpha/beta-Hydrolases"/>
    <property type="match status" value="1"/>
</dbReference>
<proteinExistence type="inferred from homology"/>
<dbReference type="GO" id="GO:0046872">
    <property type="term" value="F:metal ion binding"/>
    <property type="evidence" value="ECO:0007669"/>
    <property type="project" value="UniProtKB-KW"/>
</dbReference>
<evidence type="ECO:0000256" key="2">
    <source>
        <dbReference type="ARBA" id="ARBA00022487"/>
    </source>
</evidence>
<evidence type="ECO:0000256" key="5">
    <source>
        <dbReference type="ARBA" id="ARBA00022801"/>
    </source>
</evidence>
<keyword evidence="3" id="KW-0479">Metal-binding</keyword>
<keyword evidence="2" id="KW-0719">Serine esterase</keyword>
<evidence type="ECO:0000313" key="8">
    <source>
        <dbReference type="EMBL" id="CAA9459544.1"/>
    </source>
</evidence>
<dbReference type="Gene3D" id="3.40.50.1820">
    <property type="entry name" value="alpha/beta hydrolase"/>
    <property type="match status" value="1"/>
</dbReference>
<accession>A0A6J4R5A8</accession>
<evidence type="ECO:0000256" key="7">
    <source>
        <dbReference type="ARBA" id="ARBA00023157"/>
    </source>
</evidence>
<dbReference type="EMBL" id="CADCVE010000072">
    <property type="protein sequence ID" value="CAA9459544.1"/>
    <property type="molecule type" value="Genomic_DNA"/>
</dbReference>
<evidence type="ECO:0000256" key="1">
    <source>
        <dbReference type="ARBA" id="ARBA00006249"/>
    </source>
</evidence>
<gene>
    <name evidence="8" type="ORF">AVDCRST_MAG28-3014</name>
</gene>
<sequence>MKFESSPRDVRPLFVCLSLVFAVLTALAILLSVVPITQAQTANCPKIDSLQVPGAEKQEEFCLDDLTTEGLVDGVTTDRQDWDNGALALHALGTVNPRAEEPIPGIQINGCFPDDSDTNTNIAGGCEHDSQFVIRLPNEWNGKLLMTGPSGNREQYANDFIFSDYFLARDYAYAMTDKGNTGNRFYEDGERPGDAVAEWHERVEQITRATKPVVKQRYGKAPKKTYITGISNGGYLTRYALENTPQLYDGGVDWEGTLFRAEGPNLFTYLPTSLAEYPGPDECRTSAPDFDDESCDRMRRAGFQPGSEFLWEQHYNVFWDLTQRIFREEFDPLYDGVPEEEENGVPGTPLCQDETSPPPPCDADYVYEDRPQSVKDAVGRVQNTGKIGKPMITLHSTLDALLPIDTDSNPYRQLIKDAGKGSLHRYYKIEEGNHVDRFYNNYPPEEPTELRPILPCHRASFEALEKWVEKDRKPPKSKMVANPGGPDVINNCDVGKGARYNGLVNATGG</sequence>
<dbReference type="AlphaFoldDB" id="A0A6J4R5A8"/>
<keyword evidence="5" id="KW-0378">Hydrolase</keyword>
<comment type="similarity">
    <text evidence="1">Belongs to the tannase family.</text>
</comment>
<protein>
    <submittedName>
        <fullName evidence="8">FkbW</fullName>
    </submittedName>
</protein>
<evidence type="ECO:0000256" key="4">
    <source>
        <dbReference type="ARBA" id="ARBA00022729"/>
    </source>
</evidence>
<organism evidence="8">
    <name type="scientific">uncultured Rubrobacteraceae bacterium</name>
    <dbReference type="NCBI Taxonomy" id="349277"/>
    <lineage>
        <taxon>Bacteria</taxon>
        <taxon>Bacillati</taxon>
        <taxon>Actinomycetota</taxon>
        <taxon>Rubrobacteria</taxon>
        <taxon>Rubrobacterales</taxon>
        <taxon>Rubrobacteraceae</taxon>
        <taxon>environmental samples</taxon>
    </lineage>
</organism>